<evidence type="ECO:0000313" key="4">
    <source>
        <dbReference type="EMBL" id="KIM46192.1"/>
    </source>
</evidence>
<protein>
    <recommendedName>
        <fullName evidence="6">Pentacotripeptide-repeat region of PRORP domain-containing protein</fullName>
    </recommendedName>
</protein>
<gene>
    <name evidence="4" type="ORF">M413DRAFT_306358</name>
</gene>
<feature type="region of interest" description="Disordered" evidence="3">
    <location>
        <begin position="645"/>
        <end position="666"/>
    </location>
</feature>
<dbReference type="Proteomes" id="UP000053424">
    <property type="component" value="Unassembled WGS sequence"/>
</dbReference>
<name>A0A0C2YYY9_HEBCY</name>
<keyword evidence="5" id="KW-1185">Reference proteome</keyword>
<dbReference type="PROSITE" id="PS51375">
    <property type="entry name" value="PPR"/>
    <property type="match status" value="1"/>
</dbReference>
<dbReference type="OrthoDB" id="185373at2759"/>
<dbReference type="Pfam" id="PF13041">
    <property type="entry name" value="PPR_2"/>
    <property type="match status" value="1"/>
</dbReference>
<dbReference type="HOGENOM" id="CLU_026239_0_0_1"/>
<dbReference type="PANTHER" id="PTHR47942">
    <property type="entry name" value="TETRATRICOPEPTIDE REPEAT (TPR)-LIKE SUPERFAMILY PROTEIN-RELATED"/>
    <property type="match status" value="1"/>
</dbReference>
<evidence type="ECO:0000256" key="1">
    <source>
        <dbReference type="ARBA" id="ARBA00022737"/>
    </source>
</evidence>
<reference evidence="5" key="2">
    <citation type="submission" date="2015-01" db="EMBL/GenBank/DDBJ databases">
        <title>Evolutionary Origins and Diversification of the Mycorrhizal Mutualists.</title>
        <authorList>
            <consortium name="DOE Joint Genome Institute"/>
            <consortium name="Mycorrhizal Genomics Consortium"/>
            <person name="Kohler A."/>
            <person name="Kuo A."/>
            <person name="Nagy L.G."/>
            <person name="Floudas D."/>
            <person name="Copeland A."/>
            <person name="Barry K.W."/>
            <person name="Cichocki N."/>
            <person name="Veneault-Fourrey C."/>
            <person name="LaButti K."/>
            <person name="Lindquist E.A."/>
            <person name="Lipzen A."/>
            <person name="Lundell T."/>
            <person name="Morin E."/>
            <person name="Murat C."/>
            <person name="Riley R."/>
            <person name="Ohm R."/>
            <person name="Sun H."/>
            <person name="Tunlid A."/>
            <person name="Henrissat B."/>
            <person name="Grigoriev I.V."/>
            <person name="Hibbett D.S."/>
            <person name="Martin F."/>
        </authorList>
    </citation>
    <scope>NUCLEOTIDE SEQUENCE [LARGE SCALE GENOMIC DNA]</scope>
    <source>
        <strain evidence="5">h7</strain>
    </source>
</reference>
<evidence type="ECO:0008006" key="6">
    <source>
        <dbReference type="Google" id="ProtNLM"/>
    </source>
</evidence>
<feature type="region of interest" description="Disordered" evidence="3">
    <location>
        <begin position="73"/>
        <end position="137"/>
    </location>
</feature>
<organism evidence="4 5">
    <name type="scientific">Hebeloma cylindrosporum</name>
    <dbReference type="NCBI Taxonomy" id="76867"/>
    <lineage>
        <taxon>Eukaryota</taxon>
        <taxon>Fungi</taxon>
        <taxon>Dikarya</taxon>
        <taxon>Basidiomycota</taxon>
        <taxon>Agaricomycotina</taxon>
        <taxon>Agaricomycetes</taxon>
        <taxon>Agaricomycetidae</taxon>
        <taxon>Agaricales</taxon>
        <taxon>Agaricineae</taxon>
        <taxon>Hymenogastraceae</taxon>
        <taxon>Hebeloma</taxon>
    </lineage>
</organism>
<dbReference type="Gene3D" id="1.25.40.10">
    <property type="entry name" value="Tetratricopeptide repeat domain"/>
    <property type="match status" value="2"/>
</dbReference>
<dbReference type="AlphaFoldDB" id="A0A0C2YYY9"/>
<dbReference type="STRING" id="686832.A0A0C2YYY9"/>
<sequence length="666" mass="75268">MLRTVSERSSRRRNMVAGVSNRLPSHHLLLETFSTWLNAHHLPQNLPSRNCLRASTSDISGHSRRFISLRHSPRQHGANEAEATQLPRFLRRQQDFQSRPTAPIKGKRPESNRGTNTFRSRHYDSSKEGPKTGMKPLEPHVLSARLKRSCDEGKIDDAVFMLKNAPLDAQNTQVWNTLIWECLKVKRYQLAYQLFVDMKRRGFSPTTRTFQTMFNGLARIDDWPTHPKQLANARSLYQAFQRHVSSIKRHNPTDADLIIDPLAGYIRILGKAGEYQEVFDVYYAMDQDGPLAPNQFIFTAMFQAIVAAKADTMEGSVKVAADARLLWNQMLRAAKKNQAITPDSYTVSSVLSALSGGNEIDYDLAFKIVSEYYGLEANRTTPKPGILSLQAESLAAILRLCNQTKKHELCTQFLQQVKRRPEEIGGTSILDRGHMEEVLKGDLMLRELGLGYHALETLEWMLRQEITGRNGPKIRPSLATYNLVMQSCWHGVDWNSAVRTFELLSGYHAHDFMDGSVADTPRLDKRGPGRNLPPNAEIMASFLRTAIATKNRANMRQALRIVEYLGFDTILRSGGDDKRETLRAAKHREFFGKKFSSAVVDTVSQVMEEGGKYARPEDAAKWTLLANLAGGNTDSVKPMRMGIRNKQKAIRNKEGQQAKSTRPYAN</sequence>
<accession>A0A0C2YYY9</accession>
<evidence type="ECO:0000256" key="3">
    <source>
        <dbReference type="SAM" id="MobiDB-lite"/>
    </source>
</evidence>
<evidence type="ECO:0000313" key="5">
    <source>
        <dbReference type="Proteomes" id="UP000053424"/>
    </source>
</evidence>
<reference evidence="4 5" key="1">
    <citation type="submission" date="2014-04" db="EMBL/GenBank/DDBJ databases">
        <authorList>
            <consortium name="DOE Joint Genome Institute"/>
            <person name="Kuo A."/>
            <person name="Gay G."/>
            <person name="Dore J."/>
            <person name="Kohler A."/>
            <person name="Nagy L.G."/>
            <person name="Floudas D."/>
            <person name="Copeland A."/>
            <person name="Barry K.W."/>
            <person name="Cichocki N."/>
            <person name="Veneault-Fourrey C."/>
            <person name="LaButti K."/>
            <person name="Lindquist E.A."/>
            <person name="Lipzen A."/>
            <person name="Lundell T."/>
            <person name="Morin E."/>
            <person name="Murat C."/>
            <person name="Sun H."/>
            <person name="Tunlid A."/>
            <person name="Henrissat B."/>
            <person name="Grigoriev I.V."/>
            <person name="Hibbett D.S."/>
            <person name="Martin F."/>
            <person name="Nordberg H.P."/>
            <person name="Cantor M.N."/>
            <person name="Hua S.X."/>
        </authorList>
    </citation>
    <scope>NUCLEOTIDE SEQUENCE [LARGE SCALE GENOMIC DNA]</scope>
    <source>
        <strain evidence="5">h7</strain>
    </source>
</reference>
<proteinExistence type="predicted"/>
<dbReference type="InterPro" id="IPR051222">
    <property type="entry name" value="PPR/CCM1_RNA-binding"/>
</dbReference>
<dbReference type="InterPro" id="IPR002885">
    <property type="entry name" value="PPR_rpt"/>
</dbReference>
<dbReference type="NCBIfam" id="TIGR00756">
    <property type="entry name" value="PPR"/>
    <property type="match status" value="1"/>
</dbReference>
<dbReference type="EMBL" id="KN831771">
    <property type="protein sequence ID" value="KIM46192.1"/>
    <property type="molecule type" value="Genomic_DNA"/>
</dbReference>
<dbReference type="PANTHER" id="PTHR47942:SF105">
    <property type="entry name" value="ATPASE EXPRESSION PROTEIN 3"/>
    <property type="match status" value="1"/>
</dbReference>
<feature type="repeat" description="PPR" evidence="2">
    <location>
        <begin position="171"/>
        <end position="205"/>
    </location>
</feature>
<dbReference type="InterPro" id="IPR011990">
    <property type="entry name" value="TPR-like_helical_dom_sf"/>
</dbReference>
<feature type="compositionally biased region" description="Basic and acidic residues" evidence="3">
    <location>
        <begin position="121"/>
        <end position="130"/>
    </location>
</feature>
<keyword evidence="1" id="KW-0677">Repeat</keyword>
<evidence type="ECO:0000256" key="2">
    <source>
        <dbReference type="PROSITE-ProRule" id="PRU00708"/>
    </source>
</evidence>